<dbReference type="GO" id="GO:0010181">
    <property type="term" value="F:FMN binding"/>
    <property type="evidence" value="ECO:0007669"/>
    <property type="project" value="InterPro"/>
</dbReference>
<dbReference type="Gene3D" id="3.90.340.10">
    <property type="entry name" value="Nitric Oxide Synthase, Chain A, domain 1"/>
    <property type="match status" value="1"/>
</dbReference>
<dbReference type="InterPro" id="IPR004030">
    <property type="entry name" value="NOS_N"/>
</dbReference>
<keyword evidence="8" id="KW-0479">Metal-binding</keyword>
<evidence type="ECO:0000256" key="3">
    <source>
        <dbReference type="ARBA" id="ARBA00001974"/>
    </source>
</evidence>
<keyword evidence="7" id="KW-0285">Flavoprotein</keyword>
<dbReference type="GO" id="GO:0006809">
    <property type="term" value="P:nitric oxide biosynthetic process"/>
    <property type="evidence" value="ECO:0007669"/>
    <property type="project" value="InterPro"/>
</dbReference>
<comment type="similarity">
    <text evidence="4">Belongs to the NOS family.</text>
</comment>
<dbReference type="EMBL" id="VXIV02001484">
    <property type="protein sequence ID" value="KAF6032732.1"/>
    <property type="molecule type" value="Genomic_DNA"/>
</dbReference>
<dbReference type="InterPro" id="IPR044940">
    <property type="entry name" value="NOS_dom_2"/>
</dbReference>
<dbReference type="InterPro" id="IPR044944">
    <property type="entry name" value="NOS_dom_3"/>
</dbReference>
<comment type="cofactor">
    <cofactor evidence="1">
        <name>FMN</name>
        <dbReference type="ChEBI" id="CHEBI:58210"/>
    </cofactor>
</comment>
<keyword evidence="15" id="KW-1185">Reference proteome</keyword>
<evidence type="ECO:0000256" key="4">
    <source>
        <dbReference type="ARBA" id="ARBA00006267"/>
    </source>
</evidence>
<dbReference type="Gene3D" id="3.90.1230.10">
    <property type="entry name" value="Nitric Oxide Synthase, Chain A, domain 3"/>
    <property type="match status" value="1"/>
</dbReference>
<comment type="caution">
    <text evidence="14">The sequence shown here is derived from an EMBL/GenBank/DDBJ whole genome shotgun (WGS) entry which is preliminary data.</text>
</comment>
<dbReference type="EC" id="1.14.13.39" evidence="5"/>
<evidence type="ECO:0000256" key="5">
    <source>
        <dbReference type="ARBA" id="ARBA00012989"/>
    </source>
</evidence>
<organism evidence="14 15">
    <name type="scientific">Bugula neritina</name>
    <name type="common">Brown bryozoan</name>
    <name type="synonym">Sertularia neritina</name>
    <dbReference type="NCBI Taxonomy" id="10212"/>
    <lineage>
        <taxon>Eukaryota</taxon>
        <taxon>Metazoa</taxon>
        <taxon>Spiralia</taxon>
        <taxon>Lophotrochozoa</taxon>
        <taxon>Bryozoa</taxon>
        <taxon>Gymnolaemata</taxon>
        <taxon>Cheilostomatida</taxon>
        <taxon>Flustrina</taxon>
        <taxon>Buguloidea</taxon>
        <taxon>Bugulidae</taxon>
        <taxon>Bugula</taxon>
    </lineage>
</organism>
<dbReference type="Gene3D" id="3.90.440.10">
    <property type="entry name" value="Nitric Oxide Synthase,Heme Domain,Chain A domain 2"/>
    <property type="match status" value="1"/>
</dbReference>
<dbReference type="InterPro" id="IPR036119">
    <property type="entry name" value="NOS_N_sf"/>
</dbReference>
<dbReference type="Pfam" id="PF02898">
    <property type="entry name" value="NO_synthase"/>
    <property type="match status" value="1"/>
</dbReference>
<evidence type="ECO:0000256" key="11">
    <source>
        <dbReference type="ARBA" id="ARBA00023002"/>
    </source>
</evidence>
<dbReference type="InterPro" id="IPR001094">
    <property type="entry name" value="Flavdoxin-like"/>
</dbReference>
<evidence type="ECO:0000256" key="12">
    <source>
        <dbReference type="ARBA" id="ARBA00023004"/>
    </source>
</evidence>
<dbReference type="GO" id="GO:0005516">
    <property type="term" value="F:calmodulin binding"/>
    <property type="evidence" value="ECO:0007669"/>
    <property type="project" value="UniProtKB-KW"/>
</dbReference>
<dbReference type="PROSITE" id="PS50902">
    <property type="entry name" value="FLAVODOXIN_LIKE"/>
    <property type="match status" value="1"/>
</dbReference>
<feature type="domain" description="Flavodoxin-like" evidence="13">
    <location>
        <begin position="326"/>
        <end position="504"/>
    </location>
</feature>
<evidence type="ECO:0000313" key="15">
    <source>
        <dbReference type="Proteomes" id="UP000593567"/>
    </source>
</evidence>
<proteinExistence type="inferred from homology"/>
<keyword evidence="6" id="KW-0349">Heme</keyword>
<name>A0A7J7K261_BUGNE</name>
<dbReference type="InterPro" id="IPR029039">
    <property type="entry name" value="Flavoprotein-like_sf"/>
</dbReference>
<evidence type="ECO:0000256" key="1">
    <source>
        <dbReference type="ARBA" id="ARBA00001917"/>
    </source>
</evidence>
<dbReference type="SUPFAM" id="SSF52218">
    <property type="entry name" value="Flavoproteins"/>
    <property type="match status" value="1"/>
</dbReference>
<keyword evidence="11" id="KW-0560">Oxidoreductase</keyword>
<dbReference type="Gene3D" id="3.40.50.360">
    <property type="match status" value="1"/>
</dbReference>
<keyword evidence="12" id="KW-0408">Iron</keyword>
<dbReference type="InterPro" id="IPR008254">
    <property type="entry name" value="Flavodoxin/NO_synth"/>
</dbReference>
<dbReference type="AlphaFoldDB" id="A0A7J7K261"/>
<sequence>MHRVALDESSGLNSKSAIVVFPSRQSGVECRIWNGEYISYAGFEVSPGVVVGDPNHVEFTKICIRLGWNPPVSRFQVLPLVLQYGDNNPDLYEIPESLVLEVQISHSKYPKFDQLGLKWFAVPAVCNMGMDCGGQYYPATGFNGWYMSTEIVRDFCDPARYDLLKLKLRRLRMCKYYFQEIATSMDMDTTKPAIFWKEFAATELNVAVVTSFQKSNVTITDHHTASETFMHHIENEQMLRGGCPADWVWVVPPLGGSLLPVFHQEMLNYKLKPSYEYQTKAWVRFMWKGSVQGKARPKMLSFRSINRAMMLCGGIMKAALSKRRYCTILYATETGISEGYANKLQRIFGQAFHVEVLSMDMYDVSRLGGEELLFIVTSTFGNGEAPENGKVDDIVHDCTMSYNSRKQCILFRNSFEKNLIKFVEKITSGSKDSNETENGPLFSVFGLGSSAYPNFCAFAKRVDDLLKNLGWKKACSFFGMQAKSAANGASVQDFKVSSATESVSVIKGLQHIHKKLISTCEVLSVESLVSADAK</sequence>
<dbReference type="PRINTS" id="PR00369">
    <property type="entry name" value="FLAVODOXIN"/>
</dbReference>
<dbReference type="GO" id="GO:0004517">
    <property type="term" value="F:nitric-oxide synthase activity"/>
    <property type="evidence" value="ECO:0007669"/>
    <property type="project" value="UniProtKB-EC"/>
</dbReference>
<reference evidence="14" key="1">
    <citation type="submission" date="2020-06" db="EMBL/GenBank/DDBJ databases">
        <title>Draft genome of Bugula neritina, a colonial animal packing powerful symbionts and potential medicines.</title>
        <authorList>
            <person name="Rayko M."/>
        </authorList>
    </citation>
    <scope>NUCLEOTIDE SEQUENCE [LARGE SCALE GENOMIC DNA]</scope>
    <source>
        <strain evidence="14">Kwan_BN1</strain>
    </source>
</reference>
<protein>
    <recommendedName>
        <fullName evidence="5">nitric-oxide synthase (NADPH)</fullName>
        <ecNumber evidence="5">1.14.13.39</ecNumber>
    </recommendedName>
</protein>
<gene>
    <name evidence="14" type="ORF">EB796_008950</name>
</gene>
<dbReference type="Pfam" id="PF00258">
    <property type="entry name" value="Flavodoxin_1"/>
    <property type="match status" value="1"/>
</dbReference>
<dbReference type="InterPro" id="IPR044943">
    <property type="entry name" value="NOS_dom_1"/>
</dbReference>
<dbReference type="PANTHER" id="PTHR43410:SF1">
    <property type="entry name" value="NITRIC OXIDE SYNTHASE"/>
    <property type="match status" value="1"/>
</dbReference>
<accession>A0A7J7K261</accession>
<evidence type="ECO:0000259" key="13">
    <source>
        <dbReference type="PROSITE" id="PS50902"/>
    </source>
</evidence>
<evidence type="ECO:0000256" key="8">
    <source>
        <dbReference type="ARBA" id="ARBA00022723"/>
    </source>
</evidence>
<evidence type="ECO:0000256" key="6">
    <source>
        <dbReference type="ARBA" id="ARBA00022617"/>
    </source>
</evidence>
<keyword evidence="9" id="KW-0521">NADP</keyword>
<comment type="cofactor">
    <cofactor evidence="3">
        <name>FAD</name>
        <dbReference type="ChEBI" id="CHEBI:57692"/>
    </cofactor>
</comment>
<evidence type="ECO:0000256" key="10">
    <source>
        <dbReference type="ARBA" id="ARBA00022860"/>
    </source>
</evidence>
<dbReference type="Proteomes" id="UP000593567">
    <property type="component" value="Unassembled WGS sequence"/>
</dbReference>
<dbReference type="PANTHER" id="PTHR43410">
    <property type="entry name" value="NITRIC OXIDE SYNTHASE OXYGENASE"/>
    <property type="match status" value="1"/>
</dbReference>
<dbReference type="SUPFAM" id="SSF56512">
    <property type="entry name" value="Nitric oxide (NO) synthase oxygenase domain"/>
    <property type="match status" value="1"/>
</dbReference>
<dbReference type="InterPro" id="IPR050607">
    <property type="entry name" value="NOS"/>
</dbReference>
<evidence type="ECO:0000256" key="9">
    <source>
        <dbReference type="ARBA" id="ARBA00022857"/>
    </source>
</evidence>
<evidence type="ECO:0000256" key="2">
    <source>
        <dbReference type="ARBA" id="ARBA00001970"/>
    </source>
</evidence>
<dbReference type="OrthoDB" id="1688044at2759"/>
<dbReference type="GO" id="GO:0046872">
    <property type="term" value="F:metal ion binding"/>
    <property type="evidence" value="ECO:0007669"/>
    <property type="project" value="UniProtKB-KW"/>
</dbReference>
<evidence type="ECO:0000313" key="14">
    <source>
        <dbReference type="EMBL" id="KAF6032732.1"/>
    </source>
</evidence>
<keyword evidence="10" id="KW-0112">Calmodulin-binding</keyword>
<keyword evidence="7" id="KW-0288">FMN</keyword>
<comment type="cofactor">
    <cofactor evidence="2">
        <name>heme b</name>
        <dbReference type="ChEBI" id="CHEBI:60344"/>
    </cofactor>
</comment>
<evidence type="ECO:0000256" key="7">
    <source>
        <dbReference type="ARBA" id="ARBA00022643"/>
    </source>
</evidence>